<name>A0A0L0V1A6_9BASI</name>
<keyword evidence="3" id="KW-1185">Reference proteome</keyword>
<comment type="caution">
    <text evidence="2">The sequence shown here is derived from an EMBL/GenBank/DDBJ whole genome shotgun (WGS) entry which is preliminary data.</text>
</comment>
<reference evidence="3" key="1">
    <citation type="submission" date="2014-03" db="EMBL/GenBank/DDBJ databases">
        <title>The Genome Sequence of Puccinia striiformis f. sp. tritici PST-78.</title>
        <authorList>
            <consortium name="The Broad Institute Genome Sequencing Platform"/>
            <person name="Cuomo C."/>
            <person name="Hulbert S."/>
            <person name="Chen X."/>
            <person name="Walker B."/>
            <person name="Young S.K."/>
            <person name="Zeng Q."/>
            <person name="Gargeya S."/>
            <person name="Fitzgerald M."/>
            <person name="Haas B."/>
            <person name="Abouelleil A."/>
            <person name="Alvarado L."/>
            <person name="Arachchi H.M."/>
            <person name="Berlin A.M."/>
            <person name="Chapman S.B."/>
            <person name="Goldberg J."/>
            <person name="Griggs A."/>
            <person name="Gujja S."/>
            <person name="Hansen M."/>
            <person name="Howarth C."/>
            <person name="Imamovic A."/>
            <person name="Larimer J."/>
            <person name="McCowan C."/>
            <person name="Montmayeur A."/>
            <person name="Murphy C."/>
            <person name="Neiman D."/>
            <person name="Pearson M."/>
            <person name="Priest M."/>
            <person name="Roberts A."/>
            <person name="Saif S."/>
            <person name="Shea T."/>
            <person name="Sisk P."/>
            <person name="Sykes S."/>
            <person name="Wortman J."/>
            <person name="Nusbaum C."/>
            <person name="Birren B."/>
        </authorList>
    </citation>
    <scope>NUCLEOTIDE SEQUENCE [LARGE SCALE GENOMIC DNA]</scope>
    <source>
        <strain evidence="3">race PST-78</strain>
    </source>
</reference>
<evidence type="ECO:0000256" key="1">
    <source>
        <dbReference type="SAM" id="MobiDB-lite"/>
    </source>
</evidence>
<dbReference type="AlphaFoldDB" id="A0A0L0V1A6"/>
<proteinExistence type="predicted"/>
<evidence type="ECO:0000313" key="3">
    <source>
        <dbReference type="Proteomes" id="UP000054564"/>
    </source>
</evidence>
<sequence length="651" mass="75605">MRTDWMLQICILALSSEIRRVVSFDGWTSRVRPDLGKAVIDSSHESVEPGEGEKLNLELNLWGRSDLEGTSSGMSQWKRLGDKINYREVEDPGLDLSLSLSLGTGENRLKTHEQKQPRTDSSEFRTSNRASRSVASCRSKILADIDIWKNDFEKLELDRPEDKSHVQAHVEVVIKSVENLFHERLHEEDERQHIFEGYPIANAVHYQSQGNEHVSEAIPTKNYFPHNVLEGEYIHGSRTGHLSSGQFRNSRKEWLKSIAEVGKIWNTSRSPDLPLRLPMIRRWFDLMMNVIVELQKHQILSNAYLSHFLNEEDRGQFILRYVATKSYPTEISSVYVNFNQKLSLLEDPSMAKMVNIFQALNGDTWRKIEFQYVVICLDRYRGITRSPTPEFSRISNYFLRLVSLHPGQAQIGILHSMKPFFESLTRYMSSLIMSHTAPATDGNLLELKILYDIRSFIIKNHEHHLPAGFLKEFESTSEFYKIRIFEETIGMIASTFHSMFIRSKEFLQRVNRRDGTEPNISERILELCQISKSLSDSNLNRQISSFDKSDQDEEVMSIIRQSHIYKMETKRYKSSLPFRSDKIQDSVHKCVLQYHKYISQLTINAARQPINPPPTLFLATHAYMIVSQKLKDFDLLISVWCSQNYKYLSHT</sequence>
<organism evidence="2 3">
    <name type="scientific">Puccinia striiformis f. sp. tritici PST-78</name>
    <dbReference type="NCBI Taxonomy" id="1165861"/>
    <lineage>
        <taxon>Eukaryota</taxon>
        <taxon>Fungi</taxon>
        <taxon>Dikarya</taxon>
        <taxon>Basidiomycota</taxon>
        <taxon>Pucciniomycotina</taxon>
        <taxon>Pucciniomycetes</taxon>
        <taxon>Pucciniales</taxon>
        <taxon>Pucciniaceae</taxon>
        <taxon>Puccinia</taxon>
    </lineage>
</organism>
<evidence type="ECO:0000313" key="2">
    <source>
        <dbReference type="EMBL" id="KNE93087.1"/>
    </source>
</evidence>
<accession>A0A0L0V1A6</accession>
<feature type="compositionally biased region" description="Basic and acidic residues" evidence="1">
    <location>
        <begin position="107"/>
        <end position="123"/>
    </location>
</feature>
<protein>
    <submittedName>
        <fullName evidence="2">Uncharacterized protein</fullName>
    </submittedName>
</protein>
<dbReference type="OrthoDB" id="2510912at2759"/>
<dbReference type="EMBL" id="AJIL01000146">
    <property type="protein sequence ID" value="KNE93087.1"/>
    <property type="molecule type" value="Genomic_DNA"/>
</dbReference>
<gene>
    <name evidence="2" type="ORF">PSTG_13578</name>
</gene>
<dbReference type="Proteomes" id="UP000054564">
    <property type="component" value="Unassembled WGS sequence"/>
</dbReference>
<feature type="region of interest" description="Disordered" evidence="1">
    <location>
        <begin position="106"/>
        <end position="129"/>
    </location>
</feature>